<feature type="region of interest" description="Disordered" evidence="1">
    <location>
        <begin position="72"/>
        <end position="98"/>
    </location>
</feature>
<feature type="region of interest" description="Disordered" evidence="1">
    <location>
        <begin position="32"/>
        <end position="56"/>
    </location>
</feature>
<protein>
    <submittedName>
        <fullName evidence="2">Uncharacterized protein</fullName>
    </submittedName>
</protein>
<dbReference type="Proteomes" id="UP000626109">
    <property type="component" value="Unassembled WGS sequence"/>
</dbReference>
<dbReference type="AlphaFoldDB" id="A0A813LTY4"/>
<feature type="region of interest" description="Disordered" evidence="1">
    <location>
        <begin position="116"/>
        <end position="137"/>
    </location>
</feature>
<evidence type="ECO:0000256" key="1">
    <source>
        <dbReference type="SAM" id="MobiDB-lite"/>
    </source>
</evidence>
<evidence type="ECO:0000313" key="3">
    <source>
        <dbReference type="Proteomes" id="UP000626109"/>
    </source>
</evidence>
<feature type="non-terminal residue" evidence="2">
    <location>
        <position position="1"/>
    </location>
</feature>
<sequence length="201" mass="21870">VFLAAGFELTMAKPAQNAHLWVHPAKVDRPTSEFSKHFGNAPGSAASLPRTEDSNQARNAMTSTMGIHGPMPVNWHLHLPVPSSSSGGPRRQPGASQPFAANRSYGLVQLQQDSLLASSSSARSTDSAESDNEHLPCDSLSLFRTNNSKYGRHTLPSWVNVRKQNNPQSKEVQYMCHMVRSGLPFESSIRFNTHGGAARGH</sequence>
<organism evidence="2 3">
    <name type="scientific">Polarella glacialis</name>
    <name type="common">Dinoflagellate</name>
    <dbReference type="NCBI Taxonomy" id="89957"/>
    <lineage>
        <taxon>Eukaryota</taxon>
        <taxon>Sar</taxon>
        <taxon>Alveolata</taxon>
        <taxon>Dinophyceae</taxon>
        <taxon>Suessiales</taxon>
        <taxon>Suessiaceae</taxon>
        <taxon>Polarella</taxon>
    </lineage>
</organism>
<feature type="compositionally biased region" description="Low complexity" evidence="1">
    <location>
        <begin position="116"/>
        <end position="127"/>
    </location>
</feature>
<name>A0A813LTY4_POLGL</name>
<gene>
    <name evidence="2" type="ORF">PGLA2088_LOCUS48876</name>
</gene>
<evidence type="ECO:0000313" key="2">
    <source>
        <dbReference type="EMBL" id="CAE8737698.1"/>
    </source>
</evidence>
<comment type="caution">
    <text evidence="2">The sequence shown here is derived from an EMBL/GenBank/DDBJ whole genome shotgun (WGS) entry which is preliminary data.</text>
</comment>
<accession>A0A813LTY4</accession>
<proteinExistence type="predicted"/>
<dbReference type="EMBL" id="CAJNNW010036801">
    <property type="protein sequence ID" value="CAE8737698.1"/>
    <property type="molecule type" value="Genomic_DNA"/>
</dbReference>
<feature type="compositionally biased region" description="Low complexity" evidence="1">
    <location>
        <begin position="82"/>
        <end position="96"/>
    </location>
</feature>
<reference evidence="2" key="1">
    <citation type="submission" date="2021-02" db="EMBL/GenBank/DDBJ databases">
        <authorList>
            <person name="Dougan E. K."/>
            <person name="Rhodes N."/>
            <person name="Thang M."/>
            <person name="Chan C."/>
        </authorList>
    </citation>
    <scope>NUCLEOTIDE SEQUENCE</scope>
</reference>